<organism evidence="2">
    <name type="scientific">Arundo donax</name>
    <name type="common">Giant reed</name>
    <name type="synonym">Donax arundinaceus</name>
    <dbReference type="NCBI Taxonomy" id="35708"/>
    <lineage>
        <taxon>Eukaryota</taxon>
        <taxon>Viridiplantae</taxon>
        <taxon>Streptophyta</taxon>
        <taxon>Embryophyta</taxon>
        <taxon>Tracheophyta</taxon>
        <taxon>Spermatophyta</taxon>
        <taxon>Magnoliopsida</taxon>
        <taxon>Liliopsida</taxon>
        <taxon>Poales</taxon>
        <taxon>Poaceae</taxon>
        <taxon>PACMAD clade</taxon>
        <taxon>Arundinoideae</taxon>
        <taxon>Arundineae</taxon>
        <taxon>Arundo</taxon>
    </lineage>
</organism>
<evidence type="ECO:0000256" key="1">
    <source>
        <dbReference type="SAM" id="Phobius"/>
    </source>
</evidence>
<feature type="transmembrane region" description="Helical" evidence="1">
    <location>
        <begin position="20"/>
        <end position="37"/>
    </location>
</feature>
<dbReference type="EMBL" id="GBRH01248385">
    <property type="protein sequence ID" value="JAD49510.1"/>
    <property type="molecule type" value="Transcribed_RNA"/>
</dbReference>
<name>A0A0A9AKN8_ARUDO</name>
<evidence type="ECO:0000313" key="2">
    <source>
        <dbReference type="EMBL" id="JAD49510.1"/>
    </source>
</evidence>
<reference evidence="2" key="1">
    <citation type="submission" date="2014-09" db="EMBL/GenBank/DDBJ databases">
        <authorList>
            <person name="Magalhaes I.L.F."/>
            <person name="Oliveira U."/>
            <person name="Santos F.R."/>
            <person name="Vidigal T.H.D.A."/>
            <person name="Brescovit A.D."/>
            <person name="Santos A.J."/>
        </authorList>
    </citation>
    <scope>NUCLEOTIDE SEQUENCE</scope>
    <source>
        <tissue evidence="2">Shoot tissue taken approximately 20 cm above the soil surface</tissue>
    </source>
</reference>
<dbReference type="AlphaFoldDB" id="A0A0A9AKN8"/>
<proteinExistence type="predicted"/>
<keyword evidence="1" id="KW-1133">Transmembrane helix</keyword>
<keyword evidence="1" id="KW-0472">Membrane</keyword>
<sequence>MSSWLLEALGGSSHHSSAISLVYCASIYPTICCLVSYHSN</sequence>
<reference evidence="2" key="2">
    <citation type="journal article" date="2015" name="Data Brief">
        <title>Shoot transcriptome of the giant reed, Arundo donax.</title>
        <authorList>
            <person name="Barrero R.A."/>
            <person name="Guerrero F.D."/>
            <person name="Moolhuijzen P."/>
            <person name="Goolsby J.A."/>
            <person name="Tidwell J."/>
            <person name="Bellgard S.E."/>
            <person name="Bellgard M.I."/>
        </authorList>
    </citation>
    <scope>NUCLEOTIDE SEQUENCE</scope>
    <source>
        <tissue evidence="2">Shoot tissue taken approximately 20 cm above the soil surface</tissue>
    </source>
</reference>
<keyword evidence="1" id="KW-0812">Transmembrane</keyword>
<accession>A0A0A9AKN8</accession>
<protein>
    <submittedName>
        <fullName evidence="2">Uncharacterized protein</fullName>
    </submittedName>
</protein>